<feature type="transmembrane region" description="Helical" evidence="1">
    <location>
        <begin position="130"/>
        <end position="148"/>
    </location>
</feature>
<sequence length="162" mass="17786">MTPTAIFLLQFAMSLLVFALIATWYVAPWLARLSAQAALSVLLLPHAFRYIGMSFMVPNLNSGGLPETFATSASYGDLLAALLAIGALLALRWRSVIALPLIWVFNIVGSIDLVNALRQAEAIDYFGPTWFIPTFLVPMLLVTHVMIFTRLMSRSRIQAASA</sequence>
<dbReference type="AlphaFoldDB" id="A0A1X7BYP4"/>
<proteinExistence type="predicted"/>
<evidence type="ECO:0000256" key="1">
    <source>
        <dbReference type="SAM" id="Phobius"/>
    </source>
</evidence>
<evidence type="ECO:0000313" key="3">
    <source>
        <dbReference type="Proteomes" id="UP000193224"/>
    </source>
</evidence>
<dbReference type="Proteomes" id="UP000193224">
    <property type="component" value="Unassembled WGS sequence"/>
</dbReference>
<feature type="transmembrane region" description="Helical" evidence="1">
    <location>
        <begin position="98"/>
        <end position="118"/>
    </location>
</feature>
<organism evidence="2 3">
    <name type="scientific">Roseovarius aestuarii</name>
    <dbReference type="NCBI Taxonomy" id="475083"/>
    <lineage>
        <taxon>Bacteria</taxon>
        <taxon>Pseudomonadati</taxon>
        <taxon>Pseudomonadota</taxon>
        <taxon>Alphaproteobacteria</taxon>
        <taxon>Rhodobacterales</taxon>
        <taxon>Roseobacteraceae</taxon>
        <taxon>Roseovarius</taxon>
    </lineage>
</organism>
<dbReference type="OrthoDB" id="328186at2"/>
<protein>
    <submittedName>
        <fullName evidence="2">Uncharacterized protein</fullName>
    </submittedName>
</protein>
<evidence type="ECO:0000313" key="2">
    <source>
        <dbReference type="EMBL" id="SMC14399.1"/>
    </source>
</evidence>
<keyword evidence="1" id="KW-0812">Transmembrane</keyword>
<dbReference type="RefSeq" id="WP_085802298.1">
    <property type="nucleotide sequence ID" value="NZ_FWXB01000025.1"/>
</dbReference>
<reference evidence="2 3" key="1">
    <citation type="submission" date="2017-03" db="EMBL/GenBank/DDBJ databases">
        <authorList>
            <person name="Afonso C.L."/>
            <person name="Miller P.J."/>
            <person name="Scott M.A."/>
            <person name="Spackman E."/>
            <person name="Goraichik I."/>
            <person name="Dimitrov K.M."/>
            <person name="Suarez D.L."/>
            <person name="Swayne D.E."/>
        </authorList>
    </citation>
    <scope>NUCLEOTIDE SEQUENCE [LARGE SCALE GENOMIC DNA]</scope>
    <source>
        <strain evidence="2 3">CECT 7745</strain>
    </source>
</reference>
<dbReference type="EMBL" id="FWXB01000025">
    <property type="protein sequence ID" value="SMC14399.1"/>
    <property type="molecule type" value="Genomic_DNA"/>
</dbReference>
<gene>
    <name evidence="2" type="ORF">ROA7745_04266</name>
</gene>
<feature type="transmembrane region" description="Helical" evidence="1">
    <location>
        <begin position="72"/>
        <end position="91"/>
    </location>
</feature>
<feature type="transmembrane region" description="Helical" evidence="1">
    <location>
        <begin position="6"/>
        <end position="26"/>
    </location>
</feature>
<accession>A0A1X7BYP4</accession>
<keyword evidence="1" id="KW-1133">Transmembrane helix</keyword>
<keyword evidence="3" id="KW-1185">Reference proteome</keyword>
<name>A0A1X7BYP4_9RHOB</name>
<keyword evidence="1" id="KW-0472">Membrane</keyword>